<evidence type="ECO:0000259" key="9">
    <source>
        <dbReference type="PROSITE" id="PS50928"/>
    </source>
</evidence>
<protein>
    <submittedName>
        <fullName evidence="10">Putrescine transport system permease protein PotH (TC 3.A.1.11.2)</fullName>
    </submittedName>
</protein>
<evidence type="ECO:0000256" key="5">
    <source>
        <dbReference type="ARBA" id="ARBA00022692"/>
    </source>
</evidence>
<dbReference type="PROSITE" id="PS50928">
    <property type="entry name" value="ABC_TM1"/>
    <property type="match status" value="1"/>
</dbReference>
<feature type="transmembrane region" description="Helical" evidence="8">
    <location>
        <begin position="191"/>
        <end position="211"/>
    </location>
</feature>
<dbReference type="Gene3D" id="1.10.3720.10">
    <property type="entry name" value="MetI-like"/>
    <property type="match status" value="1"/>
</dbReference>
<dbReference type="InterPro" id="IPR000515">
    <property type="entry name" value="MetI-like"/>
</dbReference>
<dbReference type="InterPro" id="IPR035906">
    <property type="entry name" value="MetI-like_sf"/>
</dbReference>
<dbReference type="Pfam" id="PF00528">
    <property type="entry name" value="BPD_transp_1"/>
    <property type="match status" value="1"/>
</dbReference>
<name>A0A3B0TQL2_9ZZZZ</name>
<dbReference type="PANTHER" id="PTHR42929:SF3">
    <property type="entry name" value="PUTRESCINE TRANSPORT SYSTEM PERMEASE PROTEIN POTH"/>
    <property type="match status" value="1"/>
</dbReference>
<dbReference type="SUPFAM" id="SSF161098">
    <property type="entry name" value="MetI-like"/>
    <property type="match status" value="1"/>
</dbReference>
<keyword evidence="4" id="KW-1003">Cell membrane</keyword>
<keyword evidence="5 8" id="KW-0812">Transmembrane</keyword>
<comment type="subcellular location">
    <subcellularLocation>
        <location evidence="1">Cell membrane</location>
        <topology evidence="1">Multi-pass membrane protein</topology>
    </subcellularLocation>
</comment>
<accession>A0A3B0TQL2</accession>
<gene>
    <name evidence="10" type="ORF">MNBD_ALPHA12-1302</name>
</gene>
<evidence type="ECO:0000256" key="1">
    <source>
        <dbReference type="ARBA" id="ARBA00004651"/>
    </source>
</evidence>
<evidence type="ECO:0000256" key="4">
    <source>
        <dbReference type="ARBA" id="ARBA00022475"/>
    </source>
</evidence>
<evidence type="ECO:0000256" key="3">
    <source>
        <dbReference type="ARBA" id="ARBA00022448"/>
    </source>
</evidence>
<dbReference type="AlphaFoldDB" id="A0A3B0TQL2"/>
<dbReference type="GO" id="GO:0005886">
    <property type="term" value="C:plasma membrane"/>
    <property type="evidence" value="ECO:0007669"/>
    <property type="project" value="UniProtKB-SubCell"/>
</dbReference>
<keyword evidence="7 8" id="KW-0472">Membrane</keyword>
<organism evidence="10">
    <name type="scientific">hydrothermal vent metagenome</name>
    <dbReference type="NCBI Taxonomy" id="652676"/>
    <lineage>
        <taxon>unclassified sequences</taxon>
        <taxon>metagenomes</taxon>
        <taxon>ecological metagenomes</taxon>
    </lineage>
</organism>
<proteinExistence type="inferred from homology"/>
<dbReference type="CDD" id="cd06261">
    <property type="entry name" value="TM_PBP2"/>
    <property type="match status" value="1"/>
</dbReference>
<evidence type="ECO:0000256" key="7">
    <source>
        <dbReference type="ARBA" id="ARBA00023136"/>
    </source>
</evidence>
<feature type="domain" description="ABC transmembrane type-1" evidence="9">
    <location>
        <begin position="105"/>
        <end position="311"/>
    </location>
</feature>
<feature type="transmembrane region" description="Helical" evidence="8">
    <location>
        <begin position="292"/>
        <end position="311"/>
    </location>
</feature>
<evidence type="ECO:0000256" key="8">
    <source>
        <dbReference type="SAM" id="Phobius"/>
    </source>
</evidence>
<reference evidence="10" key="1">
    <citation type="submission" date="2018-06" db="EMBL/GenBank/DDBJ databases">
        <authorList>
            <person name="Zhirakovskaya E."/>
        </authorList>
    </citation>
    <scope>NUCLEOTIDE SEQUENCE</scope>
</reference>
<sequence>MSERSLKGTRRPLFARLPFARLLARALARIGLSGRTLVIAIPTLWLLLFFLIPFAVVAKISLSEAAIARPPYLPLWNWSEGILNISLNFGNYQYLIEDALYYSAYLQSIKISAISTLFALLIGYPMAYLIARAAPSTRNLLLMLVVLPFWTSFLLRVYAWIGILKGNGVINNVLMSLGIIDTPLVMMQTDFAVYVGIVYTYLPFMILPLYSNLVKLDQALLEAASDLGARPLIVFLTITLPLSLPGIIAGSMLVFIPAVGEFVIPALLGGPNTLMIGKVLWNEFFSNRDWPVASAVAMAMLVVLVIPIMFLQKLQPHDEEAAP</sequence>
<dbReference type="EMBL" id="UOEO01000151">
    <property type="protein sequence ID" value="VAW20925.1"/>
    <property type="molecule type" value="Genomic_DNA"/>
</dbReference>
<feature type="transmembrane region" description="Helical" evidence="8">
    <location>
        <begin position="262"/>
        <end position="280"/>
    </location>
</feature>
<feature type="transmembrane region" description="Helical" evidence="8">
    <location>
        <begin position="140"/>
        <end position="161"/>
    </location>
</feature>
<dbReference type="GO" id="GO:0055085">
    <property type="term" value="P:transmembrane transport"/>
    <property type="evidence" value="ECO:0007669"/>
    <property type="project" value="InterPro"/>
</dbReference>
<feature type="transmembrane region" description="Helical" evidence="8">
    <location>
        <begin position="109"/>
        <end position="131"/>
    </location>
</feature>
<evidence type="ECO:0000256" key="6">
    <source>
        <dbReference type="ARBA" id="ARBA00022989"/>
    </source>
</evidence>
<feature type="transmembrane region" description="Helical" evidence="8">
    <location>
        <begin position="38"/>
        <end position="60"/>
    </location>
</feature>
<evidence type="ECO:0000313" key="10">
    <source>
        <dbReference type="EMBL" id="VAW20925.1"/>
    </source>
</evidence>
<evidence type="ECO:0000256" key="2">
    <source>
        <dbReference type="ARBA" id="ARBA00007069"/>
    </source>
</evidence>
<keyword evidence="6 8" id="KW-1133">Transmembrane helix</keyword>
<feature type="transmembrane region" description="Helical" evidence="8">
    <location>
        <begin position="232"/>
        <end position="256"/>
    </location>
</feature>
<dbReference type="PANTHER" id="PTHR42929">
    <property type="entry name" value="INNER MEMBRANE ABC TRANSPORTER PERMEASE PROTEIN YDCU-RELATED-RELATED"/>
    <property type="match status" value="1"/>
</dbReference>
<keyword evidence="3" id="KW-0813">Transport</keyword>
<comment type="similarity">
    <text evidence="2">Belongs to the binding-protein-dependent transport system permease family. CysTW subfamily.</text>
</comment>